<proteinExistence type="predicted"/>
<evidence type="ECO:0000259" key="3">
    <source>
        <dbReference type="PROSITE" id="PS50883"/>
    </source>
</evidence>
<keyword evidence="5" id="KW-1185">Reference proteome</keyword>
<dbReference type="PANTHER" id="PTHR33121:SF79">
    <property type="entry name" value="CYCLIC DI-GMP PHOSPHODIESTERASE PDED-RELATED"/>
    <property type="match status" value="1"/>
</dbReference>
<gene>
    <name evidence="4" type="ORF">MHA02_12450</name>
</gene>
<dbReference type="PANTHER" id="PTHR33121">
    <property type="entry name" value="CYCLIC DI-GMP PHOSPHODIESTERASE PDEF"/>
    <property type="match status" value="1"/>
</dbReference>
<dbReference type="InterPro" id="IPR001633">
    <property type="entry name" value="EAL_dom"/>
</dbReference>
<dbReference type="Proteomes" id="UP000321258">
    <property type="component" value="Unassembled WGS sequence"/>
</dbReference>
<dbReference type="GO" id="GO:0071111">
    <property type="term" value="F:cyclic-guanylate-specific phosphodiesterase activity"/>
    <property type="evidence" value="ECO:0007669"/>
    <property type="project" value="InterPro"/>
</dbReference>
<evidence type="ECO:0000256" key="2">
    <source>
        <dbReference type="SAM" id="Phobius"/>
    </source>
</evidence>
<feature type="compositionally biased region" description="Low complexity" evidence="1">
    <location>
        <begin position="164"/>
        <end position="179"/>
    </location>
</feature>
<reference evidence="4 5" key="1">
    <citation type="submission" date="2019-07" db="EMBL/GenBank/DDBJ databases">
        <title>Whole genome shotgun sequence of Methylobacterium haplocladii NBRC 107714.</title>
        <authorList>
            <person name="Hosoyama A."/>
            <person name="Uohara A."/>
            <person name="Ohji S."/>
            <person name="Ichikawa N."/>
        </authorList>
    </citation>
    <scope>NUCLEOTIDE SEQUENCE [LARGE SCALE GENOMIC DNA]</scope>
    <source>
        <strain evidence="4 5">NBRC 107714</strain>
    </source>
</reference>
<dbReference type="InterPro" id="IPR050706">
    <property type="entry name" value="Cyclic-di-GMP_PDE-like"/>
</dbReference>
<comment type="caution">
    <text evidence="4">The sequence shown here is derived from an EMBL/GenBank/DDBJ whole genome shotgun (WGS) entry which is preliminary data.</text>
</comment>
<evidence type="ECO:0000313" key="5">
    <source>
        <dbReference type="Proteomes" id="UP000321258"/>
    </source>
</evidence>
<feature type="region of interest" description="Disordered" evidence="1">
    <location>
        <begin position="159"/>
        <end position="193"/>
    </location>
</feature>
<dbReference type="OrthoDB" id="7178689at2"/>
<evidence type="ECO:0000256" key="1">
    <source>
        <dbReference type="SAM" id="MobiDB-lite"/>
    </source>
</evidence>
<organism evidence="4 5">
    <name type="scientific">Methylobacterium haplocladii</name>
    <dbReference type="NCBI Taxonomy" id="1176176"/>
    <lineage>
        <taxon>Bacteria</taxon>
        <taxon>Pseudomonadati</taxon>
        <taxon>Pseudomonadota</taxon>
        <taxon>Alphaproteobacteria</taxon>
        <taxon>Hyphomicrobiales</taxon>
        <taxon>Methylobacteriaceae</taxon>
        <taxon>Methylobacterium</taxon>
    </lineage>
</organism>
<dbReference type="SMART" id="SM00052">
    <property type="entry name" value="EAL"/>
    <property type="match status" value="1"/>
</dbReference>
<dbReference type="EMBL" id="BJZT01000011">
    <property type="protein sequence ID" value="GEO98857.1"/>
    <property type="molecule type" value="Genomic_DNA"/>
</dbReference>
<feature type="domain" description="EAL" evidence="3">
    <location>
        <begin position="208"/>
        <end position="460"/>
    </location>
</feature>
<dbReference type="CDD" id="cd01948">
    <property type="entry name" value="EAL"/>
    <property type="match status" value="1"/>
</dbReference>
<protein>
    <submittedName>
        <fullName evidence="4">Diguanylate phosphodiesterase</fullName>
    </submittedName>
</protein>
<dbReference type="AlphaFoldDB" id="A0A512IMB5"/>
<keyword evidence="2" id="KW-0812">Transmembrane</keyword>
<feature type="region of interest" description="Disordered" evidence="1">
    <location>
        <begin position="460"/>
        <end position="482"/>
    </location>
</feature>
<feature type="transmembrane region" description="Helical" evidence="2">
    <location>
        <begin position="9"/>
        <end position="29"/>
    </location>
</feature>
<dbReference type="Pfam" id="PF00563">
    <property type="entry name" value="EAL"/>
    <property type="match status" value="1"/>
</dbReference>
<name>A0A512IMB5_9HYPH</name>
<dbReference type="InterPro" id="IPR035919">
    <property type="entry name" value="EAL_sf"/>
</dbReference>
<dbReference type="SUPFAM" id="SSF141868">
    <property type="entry name" value="EAL domain-like"/>
    <property type="match status" value="1"/>
</dbReference>
<evidence type="ECO:0000313" key="4">
    <source>
        <dbReference type="EMBL" id="GEO98857.1"/>
    </source>
</evidence>
<dbReference type="PROSITE" id="PS50883">
    <property type="entry name" value="EAL"/>
    <property type="match status" value="1"/>
</dbReference>
<sequence length="493" mass="51914">MKTPMARTIGLRGGLWTIGLTGLLVVGPLSIVAPMAGALGLATLGLMATLLTAIVQHRRAARLAVSQEKLSGEIGVLSQRLLKAEAAITVAARAVLTRTEAPPPPPEASGPDAETLAAGVEEVTREIGLLSGIVRELAAVVSTQESEIERLKAVREAAPPPTLAPKAAAAAPTEPTAGARSVPARPVTSEPAAVTAFKPPAFVPTNRDPERDSALVEAFDGDGLEVWLQPVVTLPQRKVVSYEALARLKLGAEILAPDAFISVLERHGRTTALDRRMIRSSAVIARHLQSRGSNATVAYGLSPLSLFEPDFLRSLVGLVSGDADLAGRVAVTLPQASWRGLDPEQNAVLGALRGRIGFGLDRPTDLRFDVGLLAERGVSQIKVPTSLLLRPQSRETMSDIAIEDLVTSLGRAGIRLVATQVEREAEVPDLIDLDVPLAQGTVFAGPKAVRAEVFADVQGAPAQAQAPQGTAPEPAAEPPQQRRAFRDFLRRAV</sequence>
<keyword evidence="2" id="KW-0472">Membrane</keyword>
<dbReference type="Gene3D" id="3.20.20.450">
    <property type="entry name" value="EAL domain"/>
    <property type="match status" value="1"/>
</dbReference>
<keyword evidence="2" id="KW-1133">Transmembrane helix</keyword>
<accession>A0A512IMB5</accession>